<evidence type="ECO:0000313" key="3">
    <source>
        <dbReference type="EMBL" id="KAF8464749.1"/>
    </source>
</evidence>
<accession>A0A9P5JV05</accession>
<feature type="region of interest" description="Disordered" evidence="1">
    <location>
        <begin position="100"/>
        <end position="125"/>
    </location>
</feature>
<evidence type="ECO:0000256" key="1">
    <source>
        <dbReference type="SAM" id="MobiDB-lite"/>
    </source>
</evidence>
<dbReference type="Proteomes" id="UP000759537">
    <property type="component" value="Unassembled WGS sequence"/>
</dbReference>
<keyword evidence="2" id="KW-0812">Transmembrane</keyword>
<proteinExistence type="predicted"/>
<keyword evidence="2" id="KW-1133">Transmembrane helix</keyword>
<protein>
    <submittedName>
        <fullName evidence="3">Uncharacterized protein</fullName>
    </submittedName>
</protein>
<comment type="caution">
    <text evidence="3">The sequence shown here is derived from an EMBL/GenBank/DDBJ whole genome shotgun (WGS) entry which is preliminary data.</text>
</comment>
<name>A0A9P5JV05_9AGAM</name>
<reference evidence="3" key="1">
    <citation type="submission" date="2019-10" db="EMBL/GenBank/DDBJ databases">
        <authorList>
            <consortium name="DOE Joint Genome Institute"/>
            <person name="Kuo A."/>
            <person name="Miyauchi S."/>
            <person name="Kiss E."/>
            <person name="Drula E."/>
            <person name="Kohler A."/>
            <person name="Sanchez-Garcia M."/>
            <person name="Andreopoulos B."/>
            <person name="Barry K.W."/>
            <person name="Bonito G."/>
            <person name="Buee M."/>
            <person name="Carver A."/>
            <person name="Chen C."/>
            <person name="Cichocki N."/>
            <person name="Clum A."/>
            <person name="Culley D."/>
            <person name="Crous P.W."/>
            <person name="Fauchery L."/>
            <person name="Girlanda M."/>
            <person name="Hayes R."/>
            <person name="Keri Z."/>
            <person name="LaButti K."/>
            <person name="Lipzen A."/>
            <person name="Lombard V."/>
            <person name="Magnuson J."/>
            <person name="Maillard F."/>
            <person name="Morin E."/>
            <person name="Murat C."/>
            <person name="Nolan M."/>
            <person name="Ohm R."/>
            <person name="Pangilinan J."/>
            <person name="Pereira M."/>
            <person name="Perotto S."/>
            <person name="Peter M."/>
            <person name="Riley R."/>
            <person name="Sitrit Y."/>
            <person name="Stielow B."/>
            <person name="Szollosi G."/>
            <person name="Zifcakova L."/>
            <person name="Stursova M."/>
            <person name="Spatafora J.W."/>
            <person name="Tedersoo L."/>
            <person name="Vaario L.-M."/>
            <person name="Yamada A."/>
            <person name="Yan M."/>
            <person name="Wang P."/>
            <person name="Xu J."/>
            <person name="Bruns T."/>
            <person name="Baldrian P."/>
            <person name="Vilgalys R."/>
            <person name="Henrissat B."/>
            <person name="Grigoriev I.V."/>
            <person name="Hibbett D."/>
            <person name="Nagy L.G."/>
            <person name="Martin F.M."/>
        </authorList>
    </citation>
    <scope>NUCLEOTIDE SEQUENCE</scope>
    <source>
        <strain evidence="3">Prilba</strain>
    </source>
</reference>
<feature type="transmembrane region" description="Helical" evidence="2">
    <location>
        <begin position="35"/>
        <end position="56"/>
    </location>
</feature>
<organism evidence="3 4">
    <name type="scientific">Russula ochroleuca</name>
    <dbReference type="NCBI Taxonomy" id="152965"/>
    <lineage>
        <taxon>Eukaryota</taxon>
        <taxon>Fungi</taxon>
        <taxon>Dikarya</taxon>
        <taxon>Basidiomycota</taxon>
        <taxon>Agaricomycotina</taxon>
        <taxon>Agaricomycetes</taxon>
        <taxon>Russulales</taxon>
        <taxon>Russulaceae</taxon>
        <taxon>Russula</taxon>
    </lineage>
</organism>
<keyword evidence="2" id="KW-0472">Membrane</keyword>
<evidence type="ECO:0000313" key="4">
    <source>
        <dbReference type="Proteomes" id="UP000759537"/>
    </source>
</evidence>
<sequence>MSGSRPQNPNEHAALFIARVRERIHRYIHGPKPAFLVPLSWILTLQIFAISTIWYFSAIPLKIGLDIYEQRIRAIFPQLPSIRKLLLSVRTVVLEFFPDLPTDPDTAAGPRSHQGGQNTNASAAPLPTLNVDLNAIRAGGS</sequence>
<reference evidence="3" key="2">
    <citation type="journal article" date="2020" name="Nat. Commun.">
        <title>Large-scale genome sequencing of mycorrhizal fungi provides insights into the early evolution of symbiotic traits.</title>
        <authorList>
            <person name="Miyauchi S."/>
            <person name="Kiss E."/>
            <person name="Kuo A."/>
            <person name="Drula E."/>
            <person name="Kohler A."/>
            <person name="Sanchez-Garcia M."/>
            <person name="Morin E."/>
            <person name="Andreopoulos B."/>
            <person name="Barry K.W."/>
            <person name="Bonito G."/>
            <person name="Buee M."/>
            <person name="Carver A."/>
            <person name="Chen C."/>
            <person name="Cichocki N."/>
            <person name="Clum A."/>
            <person name="Culley D."/>
            <person name="Crous P.W."/>
            <person name="Fauchery L."/>
            <person name="Girlanda M."/>
            <person name="Hayes R.D."/>
            <person name="Keri Z."/>
            <person name="LaButti K."/>
            <person name="Lipzen A."/>
            <person name="Lombard V."/>
            <person name="Magnuson J."/>
            <person name="Maillard F."/>
            <person name="Murat C."/>
            <person name="Nolan M."/>
            <person name="Ohm R.A."/>
            <person name="Pangilinan J."/>
            <person name="Pereira M.F."/>
            <person name="Perotto S."/>
            <person name="Peter M."/>
            <person name="Pfister S."/>
            <person name="Riley R."/>
            <person name="Sitrit Y."/>
            <person name="Stielow J.B."/>
            <person name="Szollosi G."/>
            <person name="Zifcakova L."/>
            <person name="Stursova M."/>
            <person name="Spatafora J.W."/>
            <person name="Tedersoo L."/>
            <person name="Vaario L.M."/>
            <person name="Yamada A."/>
            <person name="Yan M."/>
            <person name="Wang P."/>
            <person name="Xu J."/>
            <person name="Bruns T."/>
            <person name="Baldrian P."/>
            <person name="Vilgalys R."/>
            <person name="Dunand C."/>
            <person name="Henrissat B."/>
            <person name="Grigoriev I.V."/>
            <person name="Hibbett D."/>
            <person name="Nagy L.G."/>
            <person name="Martin F.M."/>
        </authorList>
    </citation>
    <scope>NUCLEOTIDE SEQUENCE</scope>
    <source>
        <strain evidence="3">Prilba</strain>
    </source>
</reference>
<gene>
    <name evidence="3" type="ORF">DFH94DRAFT_848831</name>
</gene>
<dbReference type="OrthoDB" id="3198000at2759"/>
<evidence type="ECO:0000256" key="2">
    <source>
        <dbReference type="SAM" id="Phobius"/>
    </source>
</evidence>
<dbReference type="AlphaFoldDB" id="A0A9P5JV05"/>
<keyword evidence="4" id="KW-1185">Reference proteome</keyword>
<dbReference type="EMBL" id="WHVB01000054">
    <property type="protein sequence ID" value="KAF8464749.1"/>
    <property type="molecule type" value="Genomic_DNA"/>
</dbReference>